<evidence type="ECO:0000259" key="8">
    <source>
        <dbReference type="PROSITE" id="PS50928"/>
    </source>
</evidence>
<dbReference type="InterPro" id="IPR035906">
    <property type="entry name" value="MetI-like_sf"/>
</dbReference>
<feature type="transmembrane region" description="Helical" evidence="7">
    <location>
        <begin position="190"/>
        <end position="216"/>
    </location>
</feature>
<feature type="domain" description="ABC transmembrane type-1" evidence="8">
    <location>
        <begin position="81"/>
        <end position="283"/>
    </location>
</feature>
<feature type="transmembrane region" description="Helical" evidence="7">
    <location>
        <begin position="148"/>
        <end position="169"/>
    </location>
</feature>
<evidence type="ECO:0000256" key="7">
    <source>
        <dbReference type="RuleBase" id="RU363032"/>
    </source>
</evidence>
<feature type="transmembrane region" description="Helical" evidence="7">
    <location>
        <begin position="80"/>
        <end position="104"/>
    </location>
</feature>
<reference evidence="9 10" key="1">
    <citation type="submission" date="2019-04" db="EMBL/GenBank/DDBJ databases">
        <title>Cohnella sp. nov. isolated from preserved vegetables.</title>
        <authorList>
            <person name="Lin S.-Y."/>
            <person name="Hung M.-H."/>
            <person name="Young C.-C."/>
        </authorList>
    </citation>
    <scope>NUCLEOTIDE SEQUENCE [LARGE SCALE GENOMIC DNA]</scope>
    <source>
        <strain evidence="9 10">CC-MHH1044</strain>
    </source>
</reference>
<evidence type="ECO:0000256" key="5">
    <source>
        <dbReference type="ARBA" id="ARBA00022989"/>
    </source>
</evidence>
<feature type="transmembrane region" description="Helical" evidence="7">
    <location>
        <begin position="116"/>
        <end position="136"/>
    </location>
</feature>
<organism evidence="9 10">
    <name type="scientific">Cohnella fermenti</name>
    <dbReference type="NCBI Taxonomy" id="2565925"/>
    <lineage>
        <taxon>Bacteria</taxon>
        <taxon>Bacillati</taxon>
        <taxon>Bacillota</taxon>
        <taxon>Bacilli</taxon>
        <taxon>Bacillales</taxon>
        <taxon>Paenibacillaceae</taxon>
        <taxon>Cohnella</taxon>
    </lineage>
</organism>
<feature type="transmembrane region" description="Helical" evidence="7">
    <location>
        <begin position="270"/>
        <end position="289"/>
    </location>
</feature>
<evidence type="ECO:0000256" key="1">
    <source>
        <dbReference type="ARBA" id="ARBA00004651"/>
    </source>
</evidence>
<keyword evidence="3" id="KW-1003">Cell membrane</keyword>
<dbReference type="PANTHER" id="PTHR43744">
    <property type="entry name" value="ABC TRANSPORTER PERMEASE PROTEIN MG189-RELATED-RELATED"/>
    <property type="match status" value="1"/>
</dbReference>
<evidence type="ECO:0000256" key="3">
    <source>
        <dbReference type="ARBA" id="ARBA00022475"/>
    </source>
</evidence>
<dbReference type="AlphaFoldDB" id="A0A4V3WE74"/>
<proteinExistence type="inferred from homology"/>
<comment type="caution">
    <text evidence="9">The sequence shown here is derived from an EMBL/GenBank/DDBJ whole genome shotgun (WGS) entry which is preliminary data.</text>
</comment>
<keyword evidence="5 7" id="KW-1133">Transmembrane helix</keyword>
<dbReference type="InterPro" id="IPR000515">
    <property type="entry name" value="MetI-like"/>
</dbReference>
<dbReference type="OrthoDB" id="157184at2"/>
<dbReference type="Gene3D" id="1.10.3720.10">
    <property type="entry name" value="MetI-like"/>
    <property type="match status" value="1"/>
</dbReference>
<keyword evidence="10" id="KW-1185">Reference proteome</keyword>
<comment type="similarity">
    <text evidence="7">Belongs to the binding-protein-dependent transport system permease family.</text>
</comment>
<dbReference type="SUPFAM" id="SSF161098">
    <property type="entry name" value="MetI-like"/>
    <property type="match status" value="1"/>
</dbReference>
<dbReference type="PROSITE" id="PS50928">
    <property type="entry name" value="ABC_TM1"/>
    <property type="match status" value="1"/>
</dbReference>
<sequence>MKPSTAAKPYQRMPLAANLLLHVGFALISLACILPIVLIVAISLSNEKLLTLKGYKFWPDELDLSAYTYLFTNSTTLVKAYGVSLTVTCIGTVLAVLLIALYAYPLYRKDFPFKKLFNLYLLITMLFSGGLVPFYLLYINYLNLRDSLIALILPGLSNAFYIFITRTFFSQTVPEEMVESGKLDGASEWRIFFQLVLPISLPVLATIGLFTTLLYWNDWFNSLLFINDTDKFSLQYVMIQMIRQAEFFKNQLAGTGVALMVREAVPTESLRMAMVVVSIGPILFVYPFFQKYFTKGLTIGAIKG</sequence>
<keyword evidence="2 7" id="KW-0813">Transport</keyword>
<evidence type="ECO:0000313" key="9">
    <source>
        <dbReference type="EMBL" id="THF75160.1"/>
    </source>
</evidence>
<evidence type="ECO:0000256" key="4">
    <source>
        <dbReference type="ARBA" id="ARBA00022692"/>
    </source>
</evidence>
<keyword evidence="4 7" id="KW-0812">Transmembrane</keyword>
<gene>
    <name evidence="9" type="ORF">E6C55_23030</name>
</gene>
<dbReference type="RefSeq" id="WP_136372172.1">
    <property type="nucleotide sequence ID" value="NZ_SSOB01000034.1"/>
</dbReference>
<evidence type="ECO:0000256" key="6">
    <source>
        <dbReference type="ARBA" id="ARBA00023136"/>
    </source>
</evidence>
<keyword evidence="6 7" id="KW-0472">Membrane</keyword>
<dbReference type="PANTHER" id="PTHR43744:SF9">
    <property type="entry name" value="POLYGALACTURONAN_RHAMNOGALACTURONAN TRANSPORT SYSTEM PERMEASE PROTEIN YTCP"/>
    <property type="match status" value="1"/>
</dbReference>
<name>A0A4V3WE74_9BACL</name>
<dbReference type="CDD" id="cd06261">
    <property type="entry name" value="TM_PBP2"/>
    <property type="match status" value="1"/>
</dbReference>
<evidence type="ECO:0000256" key="2">
    <source>
        <dbReference type="ARBA" id="ARBA00022448"/>
    </source>
</evidence>
<evidence type="ECO:0000313" key="10">
    <source>
        <dbReference type="Proteomes" id="UP000310636"/>
    </source>
</evidence>
<feature type="transmembrane region" description="Helical" evidence="7">
    <location>
        <begin position="20"/>
        <end position="44"/>
    </location>
</feature>
<dbReference type="Pfam" id="PF00528">
    <property type="entry name" value="BPD_transp_1"/>
    <property type="match status" value="1"/>
</dbReference>
<protein>
    <submittedName>
        <fullName evidence="9">Carbohydrate ABC transporter permease</fullName>
    </submittedName>
</protein>
<accession>A0A4V3WE74</accession>
<comment type="subcellular location">
    <subcellularLocation>
        <location evidence="1 7">Cell membrane</location>
        <topology evidence="1 7">Multi-pass membrane protein</topology>
    </subcellularLocation>
</comment>
<dbReference type="GO" id="GO:0055085">
    <property type="term" value="P:transmembrane transport"/>
    <property type="evidence" value="ECO:0007669"/>
    <property type="project" value="InterPro"/>
</dbReference>
<dbReference type="GO" id="GO:0005886">
    <property type="term" value="C:plasma membrane"/>
    <property type="evidence" value="ECO:0007669"/>
    <property type="project" value="UniProtKB-SubCell"/>
</dbReference>
<dbReference type="PROSITE" id="PS51257">
    <property type="entry name" value="PROKAR_LIPOPROTEIN"/>
    <property type="match status" value="1"/>
</dbReference>
<dbReference type="Proteomes" id="UP000310636">
    <property type="component" value="Unassembled WGS sequence"/>
</dbReference>
<dbReference type="EMBL" id="SSOB01000034">
    <property type="protein sequence ID" value="THF75160.1"/>
    <property type="molecule type" value="Genomic_DNA"/>
</dbReference>